<name>A0A9Q1GZ87_9CARY</name>
<dbReference type="SMART" id="SM00360">
    <property type="entry name" value="RRM"/>
    <property type="match status" value="1"/>
</dbReference>
<comment type="caution">
    <text evidence="3">The sequence shown here is derived from an EMBL/GenBank/DDBJ whole genome shotgun (WGS) entry which is preliminary data.</text>
</comment>
<dbReference type="PROSITE" id="PS50102">
    <property type="entry name" value="RRM"/>
    <property type="match status" value="1"/>
</dbReference>
<proteinExistence type="predicted"/>
<dbReference type="Pfam" id="PF00076">
    <property type="entry name" value="RRM_1"/>
    <property type="match status" value="1"/>
</dbReference>
<evidence type="ECO:0000259" key="2">
    <source>
        <dbReference type="PROSITE" id="PS50102"/>
    </source>
</evidence>
<dbReference type="InterPro" id="IPR000504">
    <property type="entry name" value="RRM_dom"/>
</dbReference>
<dbReference type="SUPFAM" id="SSF54928">
    <property type="entry name" value="RNA-binding domain, RBD"/>
    <property type="match status" value="1"/>
</dbReference>
<gene>
    <name evidence="3" type="ORF">Cgig2_009949</name>
</gene>
<dbReference type="Proteomes" id="UP001153076">
    <property type="component" value="Unassembled WGS sequence"/>
</dbReference>
<feature type="domain" description="RRM" evidence="2">
    <location>
        <begin position="287"/>
        <end position="365"/>
    </location>
</feature>
<evidence type="ECO:0000313" key="4">
    <source>
        <dbReference type="Proteomes" id="UP001153076"/>
    </source>
</evidence>
<accession>A0A9Q1GZ87</accession>
<dbReference type="InterPro" id="IPR012677">
    <property type="entry name" value="Nucleotide-bd_a/b_plait_sf"/>
</dbReference>
<evidence type="ECO:0000256" key="1">
    <source>
        <dbReference type="PROSITE-ProRule" id="PRU00176"/>
    </source>
</evidence>
<dbReference type="InterPro" id="IPR035979">
    <property type="entry name" value="RBD_domain_sf"/>
</dbReference>
<protein>
    <recommendedName>
        <fullName evidence="2">RRM domain-containing protein</fullName>
    </recommendedName>
</protein>
<dbReference type="GO" id="GO:0003723">
    <property type="term" value="F:RNA binding"/>
    <property type="evidence" value="ECO:0007669"/>
    <property type="project" value="UniProtKB-UniRule"/>
</dbReference>
<dbReference type="AlphaFoldDB" id="A0A9Q1GZ87"/>
<organism evidence="3 4">
    <name type="scientific">Carnegiea gigantea</name>
    <dbReference type="NCBI Taxonomy" id="171969"/>
    <lineage>
        <taxon>Eukaryota</taxon>
        <taxon>Viridiplantae</taxon>
        <taxon>Streptophyta</taxon>
        <taxon>Embryophyta</taxon>
        <taxon>Tracheophyta</taxon>
        <taxon>Spermatophyta</taxon>
        <taxon>Magnoliopsida</taxon>
        <taxon>eudicotyledons</taxon>
        <taxon>Gunneridae</taxon>
        <taxon>Pentapetalae</taxon>
        <taxon>Caryophyllales</taxon>
        <taxon>Cactineae</taxon>
        <taxon>Cactaceae</taxon>
        <taxon>Cactoideae</taxon>
        <taxon>Echinocereeae</taxon>
        <taxon>Carnegiea</taxon>
    </lineage>
</organism>
<dbReference type="CDD" id="cd00590">
    <property type="entry name" value="RRM_SF"/>
    <property type="match status" value="1"/>
</dbReference>
<keyword evidence="4" id="KW-1185">Reference proteome</keyword>
<sequence>MNASNKTWERIVATRGSKLQSSYESSFRQKEGPVVAGWHNRTTKRLSGQVAETESTKAVKPQAQCRLLLRIYTEGVTLSKGLMPVQCSINDHDMKALQDTEATHNFISVETTKSHKLAIRGSKVQIESSLLDKGNKVGALVLSGSGFLSTCSPNRMAIHGGAYEKSTQVRFKALKGELQHLVLSFSEDSIGQGGDSCASMAAFDDRAREVISIMRELKGLPSKPLPLLMSSCSANQKMSYASGFLSSSRFIHVGINGDHHKERTSSSKALPNREPIPETLGNTSKVYSIFVDSLSADLGITNFTDLFSSCEEVVDAYIPNNYRRKSGRKYGFIRYVGIQEGLKAIEHLNGKSVGDYKLHVMWVRYPKRLPATGRRGSSSTRKKTVWNWIPRANNVPNHHSSSPYKQALLSNPN</sequence>
<dbReference type="EMBL" id="JAKOGI010001038">
    <property type="protein sequence ID" value="KAJ8428234.1"/>
    <property type="molecule type" value="Genomic_DNA"/>
</dbReference>
<reference evidence="3" key="1">
    <citation type="submission" date="2022-04" db="EMBL/GenBank/DDBJ databases">
        <title>Carnegiea gigantea Genome sequencing and assembly v2.</title>
        <authorList>
            <person name="Copetti D."/>
            <person name="Sanderson M.J."/>
            <person name="Burquez A."/>
            <person name="Wojciechowski M.F."/>
        </authorList>
    </citation>
    <scope>NUCLEOTIDE SEQUENCE</scope>
    <source>
        <strain evidence="3">SGP5-SGP5p</strain>
        <tissue evidence="3">Aerial part</tissue>
    </source>
</reference>
<evidence type="ECO:0000313" key="3">
    <source>
        <dbReference type="EMBL" id="KAJ8428234.1"/>
    </source>
</evidence>
<keyword evidence="1" id="KW-0694">RNA-binding</keyword>
<dbReference type="OrthoDB" id="266020at2759"/>
<dbReference type="Gene3D" id="3.30.70.330">
    <property type="match status" value="1"/>
</dbReference>